<comment type="caution">
    <text evidence="2">The sequence shown here is derived from an EMBL/GenBank/DDBJ whole genome shotgun (WGS) entry which is preliminary data.</text>
</comment>
<sequence>MFNMNQPWNPCHQTRLRLIDAGSDEGGSNTSDPATREPGAGDIDWKAKFEAERAHSREWEKRAKDNKAAADELQQLKESQMSEQQKAEARTMKLQKELDQLKAEKQASAWRSQVMTETGLPANLVIGSTLEEMQANAKAINEYVAEKSKTGDGGYRLSDPSRQPHTAPTDLQQFAASVFSGN</sequence>
<dbReference type="GO" id="GO:0004386">
    <property type="term" value="F:helicase activity"/>
    <property type="evidence" value="ECO:0007669"/>
    <property type="project" value="UniProtKB-KW"/>
</dbReference>
<feature type="region of interest" description="Disordered" evidence="1">
    <location>
        <begin position="1"/>
        <end position="91"/>
    </location>
</feature>
<dbReference type="EMBL" id="JGZN01000008">
    <property type="protein sequence ID" value="KFI92443.1"/>
    <property type="molecule type" value="Genomic_DNA"/>
</dbReference>
<name>A0A087DA93_9BIFI</name>
<organism evidence="2 3">
    <name type="scientific">Bifidobacterium saguini DSM 23967</name>
    <dbReference type="NCBI Taxonomy" id="1437607"/>
    <lineage>
        <taxon>Bacteria</taxon>
        <taxon>Bacillati</taxon>
        <taxon>Actinomycetota</taxon>
        <taxon>Actinomycetes</taxon>
        <taxon>Bifidobacteriales</taxon>
        <taxon>Bifidobacteriaceae</taxon>
        <taxon>Bifidobacterium</taxon>
    </lineage>
</organism>
<dbReference type="AlphaFoldDB" id="A0A087DA93"/>
<feature type="region of interest" description="Disordered" evidence="1">
    <location>
        <begin position="148"/>
        <end position="170"/>
    </location>
</feature>
<reference evidence="2 3" key="1">
    <citation type="submission" date="2014-03" db="EMBL/GenBank/DDBJ databases">
        <title>Genomics of Bifidobacteria.</title>
        <authorList>
            <person name="Ventura M."/>
            <person name="Milani C."/>
            <person name="Lugli G.A."/>
        </authorList>
    </citation>
    <scope>NUCLEOTIDE SEQUENCE [LARGE SCALE GENOMIC DNA]</scope>
    <source>
        <strain evidence="2 3">DSM 23967</strain>
    </source>
</reference>
<keyword evidence="2" id="KW-0378">Hydrolase</keyword>
<feature type="compositionally biased region" description="Polar residues" evidence="1">
    <location>
        <begin position="1"/>
        <end position="12"/>
    </location>
</feature>
<dbReference type="STRING" id="1437607.BISA_0843"/>
<evidence type="ECO:0000313" key="3">
    <source>
        <dbReference type="Proteomes" id="UP000029066"/>
    </source>
</evidence>
<proteinExistence type="predicted"/>
<accession>A0A087DA93</accession>
<keyword evidence="2" id="KW-0547">Nucleotide-binding</keyword>
<feature type="compositionally biased region" description="Basic and acidic residues" evidence="1">
    <location>
        <begin position="43"/>
        <end position="70"/>
    </location>
</feature>
<gene>
    <name evidence="2" type="ORF">BISA_0843</name>
</gene>
<feature type="compositionally biased region" description="Polar residues" evidence="1">
    <location>
        <begin position="160"/>
        <end position="170"/>
    </location>
</feature>
<protein>
    <submittedName>
        <fullName evidence="2">Phage helicase</fullName>
    </submittedName>
</protein>
<keyword evidence="2" id="KW-0067">ATP-binding</keyword>
<dbReference type="RefSeq" id="WP_033891075.1">
    <property type="nucleotide sequence ID" value="NZ_JDUT01000010.1"/>
</dbReference>
<dbReference type="Proteomes" id="UP000029066">
    <property type="component" value="Unassembled WGS sequence"/>
</dbReference>
<keyword evidence="2" id="KW-0347">Helicase</keyword>
<evidence type="ECO:0000256" key="1">
    <source>
        <dbReference type="SAM" id="MobiDB-lite"/>
    </source>
</evidence>
<evidence type="ECO:0000313" key="2">
    <source>
        <dbReference type="EMBL" id="KFI92443.1"/>
    </source>
</evidence>